<reference evidence="3" key="1">
    <citation type="submission" date="2025-08" db="UniProtKB">
        <authorList>
            <consortium name="RefSeq"/>
        </authorList>
    </citation>
    <scope>IDENTIFICATION</scope>
    <source>
        <tissue evidence="3">Muscle</tissue>
    </source>
</reference>
<proteinExistence type="predicted"/>
<protein>
    <submittedName>
        <fullName evidence="3">Uncharacterized protein LOC106459055</fullName>
    </submittedName>
</protein>
<dbReference type="Proteomes" id="UP000694941">
    <property type="component" value="Unplaced"/>
</dbReference>
<accession>A0ABM1SBY2</accession>
<feature type="compositionally biased region" description="Polar residues" evidence="1">
    <location>
        <begin position="389"/>
        <end position="402"/>
    </location>
</feature>
<feature type="compositionally biased region" description="Basic and acidic residues" evidence="1">
    <location>
        <begin position="355"/>
        <end position="366"/>
    </location>
</feature>
<dbReference type="GeneID" id="106459055"/>
<gene>
    <name evidence="3" type="primary">LOC106459055</name>
</gene>
<feature type="compositionally biased region" description="Basic and acidic residues" evidence="1">
    <location>
        <begin position="216"/>
        <end position="232"/>
    </location>
</feature>
<feature type="compositionally biased region" description="Low complexity" evidence="1">
    <location>
        <begin position="234"/>
        <end position="243"/>
    </location>
</feature>
<feature type="compositionally biased region" description="Polar residues" evidence="1">
    <location>
        <begin position="253"/>
        <end position="267"/>
    </location>
</feature>
<feature type="compositionally biased region" description="Low complexity" evidence="1">
    <location>
        <begin position="306"/>
        <end position="326"/>
    </location>
</feature>
<evidence type="ECO:0000313" key="2">
    <source>
        <dbReference type="Proteomes" id="UP000694941"/>
    </source>
</evidence>
<keyword evidence="2" id="KW-1185">Reference proteome</keyword>
<sequence length="489" mass="52870">MVFTMDKPDQNSQSYPKALSLPVLTSVSYQPGTFSLMGSSSAFRPPTSVGAPSNGCNSQQPDSRPLAWSSGSHTWWSPAEAVSTTSGLFCATSSLQTSYSSSPCGSFRPDSAGTIVLDTTSASDHVPQPRRIIEEMLGHLYAKPPSAEVCHEPKVEGVNGSTSSYHSFSTRVNSSSPNELETSGNKSEKCKENGDISSSSPNLSDNPLLEASVHVPEGRKKSVSEKQNKTDFRVVSTLSTSSVKTEKKDDSPRSPQLSETWKASRNGIQKIVITKTQGKYRKKQPEGALPHETSSDNESQSEDSNESSNAAGNSSSSESASSESSEVTGNHTQQQSKEDDSKHQRSKLRPRKHKKEAEPPPKKPPDEDNIPEPLNLKARTDSPSPAHLTATNTTLCLESSPRQDGDFMPAPLDLCIKKQERGEDSTLVEQSLSPSELPTSLSPTAHSLLSSTFNSQPTPTGFLLIPGSRRRGRKPKYLVAQENQEKQVI</sequence>
<feature type="compositionally biased region" description="Basic and acidic residues" evidence="1">
    <location>
        <begin position="415"/>
        <end position="424"/>
    </location>
</feature>
<feature type="compositionally biased region" description="Low complexity" evidence="1">
    <location>
        <begin position="431"/>
        <end position="444"/>
    </location>
</feature>
<feature type="compositionally biased region" description="Polar residues" evidence="1">
    <location>
        <begin position="445"/>
        <end position="459"/>
    </location>
</feature>
<feature type="compositionally biased region" description="Polar residues" evidence="1">
    <location>
        <begin position="159"/>
        <end position="185"/>
    </location>
</feature>
<feature type="region of interest" description="Disordered" evidence="1">
    <location>
        <begin position="153"/>
        <end position="489"/>
    </location>
</feature>
<dbReference type="RefSeq" id="XP_022241137.1">
    <property type="nucleotide sequence ID" value="XM_022385429.1"/>
</dbReference>
<evidence type="ECO:0000313" key="3">
    <source>
        <dbReference type="RefSeq" id="XP_022241137.1"/>
    </source>
</evidence>
<name>A0ABM1SBY2_LIMPO</name>
<organism evidence="2 3">
    <name type="scientific">Limulus polyphemus</name>
    <name type="common">Atlantic horseshoe crab</name>
    <dbReference type="NCBI Taxonomy" id="6850"/>
    <lineage>
        <taxon>Eukaryota</taxon>
        <taxon>Metazoa</taxon>
        <taxon>Ecdysozoa</taxon>
        <taxon>Arthropoda</taxon>
        <taxon>Chelicerata</taxon>
        <taxon>Merostomata</taxon>
        <taxon>Xiphosura</taxon>
        <taxon>Limulidae</taxon>
        <taxon>Limulus</taxon>
    </lineage>
</organism>
<feature type="compositionally biased region" description="Low complexity" evidence="1">
    <location>
        <begin position="197"/>
        <end position="209"/>
    </location>
</feature>
<feature type="region of interest" description="Disordered" evidence="1">
    <location>
        <begin position="40"/>
        <end position="64"/>
    </location>
</feature>
<evidence type="ECO:0000256" key="1">
    <source>
        <dbReference type="SAM" id="MobiDB-lite"/>
    </source>
</evidence>
<feature type="compositionally biased region" description="Polar residues" evidence="1">
    <location>
        <begin position="50"/>
        <end position="62"/>
    </location>
</feature>
<feature type="compositionally biased region" description="Basic residues" evidence="1">
    <location>
        <begin position="344"/>
        <end position="354"/>
    </location>
</feature>